<keyword evidence="2" id="KW-1185">Reference proteome</keyword>
<name>A0A7H9BGK6_9NEIS</name>
<sequence length="125" mass="14220">MMNEALKALFPAIVLAEGESYAGIMIGDNGESYHLINTSHQLEAATWKEAMGWAKELGLALPNRKEARLQWVNTQSDFEEDWYWTAEEYASGSGCAWTQEFDYGGQSFSLKTYEFRARAVRRLPI</sequence>
<organism evidence="1 2">
    <name type="scientific">Chitinibacter bivalviorum</name>
    <dbReference type="NCBI Taxonomy" id="2739434"/>
    <lineage>
        <taxon>Bacteria</taxon>
        <taxon>Pseudomonadati</taxon>
        <taxon>Pseudomonadota</taxon>
        <taxon>Betaproteobacteria</taxon>
        <taxon>Neisseriales</taxon>
        <taxon>Chitinibacteraceae</taxon>
        <taxon>Chitinibacter</taxon>
    </lineage>
</organism>
<dbReference type="Proteomes" id="UP000509597">
    <property type="component" value="Chromosome"/>
</dbReference>
<gene>
    <name evidence="1" type="ORF">HQ393_05035</name>
</gene>
<evidence type="ECO:0000313" key="1">
    <source>
        <dbReference type="EMBL" id="QLG87669.1"/>
    </source>
</evidence>
<dbReference type="EMBL" id="CP058627">
    <property type="protein sequence ID" value="QLG87669.1"/>
    <property type="molecule type" value="Genomic_DNA"/>
</dbReference>
<reference evidence="1 2" key="1">
    <citation type="submission" date="2020-07" db="EMBL/GenBank/DDBJ databases">
        <title>Complete genome sequence of Chitinibacter sp. 2T18.</title>
        <authorList>
            <person name="Bae J.-W."/>
            <person name="Choi J.-W."/>
        </authorList>
    </citation>
    <scope>NUCLEOTIDE SEQUENCE [LARGE SCALE GENOMIC DNA]</scope>
    <source>
        <strain evidence="1 2">2T18</strain>
    </source>
</reference>
<evidence type="ECO:0000313" key="2">
    <source>
        <dbReference type="Proteomes" id="UP000509597"/>
    </source>
</evidence>
<dbReference type="KEGG" id="chiz:HQ393_05035"/>
<proteinExistence type="predicted"/>
<dbReference type="AlphaFoldDB" id="A0A7H9BGK6"/>
<dbReference type="RefSeq" id="WP_179357750.1">
    <property type="nucleotide sequence ID" value="NZ_CP058627.1"/>
</dbReference>
<accession>A0A7H9BGK6</accession>
<protein>
    <submittedName>
        <fullName evidence="1">DUF1566 domain-containing protein</fullName>
    </submittedName>
</protein>